<dbReference type="EMBL" id="JAPVER010000020">
    <property type="protein sequence ID" value="MCZ3365807.1"/>
    <property type="molecule type" value="Genomic_DNA"/>
</dbReference>
<keyword evidence="2" id="KW-0789">Thiol protease inhibitor</keyword>
<keyword evidence="6" id="KW-1185">Reference proteome</keyword>
<dbReference type="RefSeq" id="WP_048081963.1">
    <property type="nucleotide sequence ID" value="NZ_JAPVER010000020.1"/>
</dbReference>
<dbReference type="SUPFAM" id="SSF141066">
    <property type="entry name" value="ICP-like"/>
    <property type="match status" value="1"/>
</dbReference>
<dbReference type="GO" id="GO:0004869">
    <property type="term" value="F:cysteine-type endopeptidase inhibitor activity"/>
    <property type="evidence" value="ECO:0007669"/>
    <property type="project" value="UniProtKB-KW"/>
</dbReference>
<evidence type="ECO:0000313" key="6">
    <source>
        <dbReference type="Proteomes" id="UP001068021"/>
    </source>
</evidence>
<evidence type="ECO:0000256" key="1">
    <source>
        <dbReference type="ARBA" id="ARBA00022690"/>
    </source>
</evidence>
<name>A0A9E4ZYI4_9EURY</name>
<dbReference type="InterPro" id="IPR018990">
    <property type="entry name" value="Prot_inh_I42_chagasin"/>
</dbReference>
<evidence type="ECO:0000256" key="2">
    <source>
        <dbReference type="ARBA" id="ARBA00022704"/>
    </source>
</evidence>
<protein>
    <submittedName>
        <fullName evidence="5">Protease inhibitor I42 family protein</fullName>
    </submittedName>
</protein>
<dbReference type="Proteomes" id="UP001068021">
    <property type="component" value="Unassembled WGS sequence"/>
</dbReference>
<comment type="caution">
    <text evidence="5">The sequence shown here is derived from an EMBL/GenBank/DDBJ whole genome shotgun (WGS) entry which is preliminary data.</text>
</comment>
<proteinExistence type="predicted"/>
<dbReference type="InterPro" id="IPR036331">
    <property type="entry name" value="Chagasin-like_sf"/>
</dbReference>
<reference evidence="5" key="1">
    <citation type="submission" date="2022-12" db="EMBL/GenBank/DDBJ databases">
        <title>Reclassification of two methanogenic archaea species isolated from the Kolyma lowland permafrost.</title>
        <authorList>
            <person name="Trubitsyn V.E."/>
            <person name="Rivkina E.M."/>
            <person name="Shcherbakova V.A."/>
        </authorList>
    </citation>
    <scope>NUCLEOTIDE SEQUENCE</scope>
    <source>
        <strain evidence="4">M2</strain>
        <strain evidence="5">MK4</strain>
    </source>
</reference>
<dbReference type="PANTHER" id="PTHR36530:SF1">
    <property type="entry name" value="AMOEBIASIN-1"/>
    <property type="match status" value="1"/>
</dbReference>
<keyword evidence="1" id="KW-0646">Protease inhibitor</keyword>
<dbReference type="PANTHER" id="PTHR36530">
    <property type="entry name" value="INHIBITOR OF CYSTEINE PEPTIDASE"/>
    <property type="match status" value="1"/>
</dbReference>
<gene>
    <name evidence="5" type="ORF">O3H35_01330</name>
    <name evidence="4" type="ORF">O3H54_07910</name>
</gene>
<dbReference type="Gene3D" id="2.60.40.2020">
    <property type="match status" value="1"/>
</dbReference>
<dbReference type="EMBL" id="JAPVES010000024">
    <property type="protein sequence ID" value="MCZ3371272.1"/>
    <property type="molecule type" value="Genomic_DNA"/>
</dbReference>
<evidence type="ECO:0000259" key="3">
    <source>
        <dbReference type="Pfam" id="PF09394"/>
    </source>
</evidence>
<feature type="domain" description="Proteinase inhibitor I42 chagasin" evidence="3">
    <location>
        <begin position="40"/>
        <end position="125"/>
    </location>
</feature>
<accession>A0A9E4ZYI4</accession>
<dbReference type="AlphaFoldDB" id="A0A9E4ZYI4"/>
<dbReference type="Pfam" id="PF09394">
    <property type="entry name" value="Inhibitor_I42"/>
    <property type="match status" value="1"/>
</dbReference>
<evidence type="ECO:0000313" key="5">
    <source>
        <dbReference type="EMBL" id="MCZ3371272.1"/>
    </source>
</evidence>
<evidence type="ECO:0000313" key="4">
    <source>
        <dbReference type="EMBL" id="MCZ3365807.1"/>
    </source>
</evidence>
<organism evidence="5">
    <name type="scientific">Methanobacterium veterum</name>
    <dbReference type="NCBI Taxonomy" id="408577"/>
    <lineage>
        <taxon>Archaea</taxon>
        <taxon>Methanobacteriati</taxon>
        <taxon>Methanobacteriota</taxon>
        <taxon>Methanomada group</taxon>
        <taxon>Methanobacteria</taxon>
        <taxon>Methanobacteriales</taxon>
        <taxon>Methanobacteriaceae</taxon>
        <taxon>Methanobacterium</taxon>
    </lineage>
</organism>
<dbReference type="Proteomes" id="UP001074446">
    <property type="component" value="Unassembled WGS sequence"/>
</dbReference>
<sequence length="133" mass="15169">MKKYLALLISLLTLSLLVSGASAAQNQNTATHPIIKTELVKVNKEFRVILKSNPTTGYSWTPKFDPKYIQLVNSKYVPYKTSNNVVGSGGVQIFTFKAIKKGFSRITFEYQRSWETVPPIKVETYNIFAFRWI</sequence>
<dbReference type="InterPro" id="IPR052781">
    <property type="entry name" value="Cys_protease_inhibitor_I42"/>
</dbReference>